<evidence type="ECO:0000256" key="6">
    <source>
        <dbReference type="ARBA" id="ARBA00021495"/>
    </source>
</evidence>
<feature type="domain" description="HPt" evidence="23">
    <location>
        <begin position="462"/>
        <end position="565"/>
    </location>
</feature>
<dbReference type="Pfam" id="PF03109">
    <property type="entry name" value="ABC1"/>
    <property type="match status" value="1"/>
</dbReference>
<dbReference type="Pfam" id="PF02895">
    <property type="entry name" value="H-kinase_dim"/>
    <property type="match status" value="1"/>
</dbReference>
<dbReference type="SUPFAM" id="SSF47384">
    <property type="entry name" value="Homodimeric domain of signal transducing histidine kinase"/>
    <property type="match status" value="1"/>
</dbReference>
<evidence type="ECO:0000256" key="7">
    <source>
        <dbReference type="ARBA" id="ARBA00022490"/>
    </source>
</evidence>
<evidence type="ECO:0000313" key="24">
    <source>
        <dbReference type="EMBL" id="CAK9056390.1"/>
    </source>
</evidence>
<evidence type="ECO:0000256" key="13">
    <source>
        <dbReference type="ARBA" id="ARBA00022741"/>
    </source>
</evidence>
<dbReference type="PROSITE" id="PS50894">
    <property type="entry name" value="HPT"/>
    <property type="match status" value="2"/>
</dbReference>
<dbReference type="Pfam" id="PF01627">
    <property type="entry name" value="Hpt"/>
    <property type="match status" value="2"/>
</dbReference>
<evidence type="ECO:0000256" key="19">
    <source>
        <dbReference type="SAM" id="MobiDB-lite"/>
    </source>
</evidence>
<dbReference type="Pfam" id="PF02518">
    <property type="entry name" value="HATPase_c"/>
    <property type="match status" value="1"/>
</dbReference>
<dbReference type="SUPFAM" id="SSF55052">
    <property type="entry name" value="CheY-binding domain of CheA"/>
    <property type="match status" value="1"/>
</dbReference>
<dbReference type="InterPro" id="IPR011324">
    <property type="entry name" value="Cytotoxic_necrot_fac-like_cat"/>
</dbReference>
<dbReference type="Pfam" id="PF01739">
    <property type="entry name" value="CheR"/>
    <property type="match status" value="1"/>
</dbReference>
<dbReference type="PROSITE" id="PS50123">
    <property type="entry name" value="CHER"/>
    <property type="match status" value="1"/>
</dbReference>
<dbReference type="PROSITE" id="PS50851">
    <property type="entry name" value="CHEW"/>
    <property type="match status" value="1"/>
</dbReference>
<dbReference type="InterPro" id="IPR002545">
    <property type="entry name" value="CheW-lke_dom"/>
</dbReference>
<dbReference type="SMART" id="SM00260">
    <property type="entry name" value="CheW"/>
    <property type="match status" value="1"/>
</dbReference>
<evidence type="ECO:0000256" key="12">
    <source>
        <dbReference type="ARBA" id="ARBA00022691"/>
    </source>
</evidence>
<dbReference type="Gene3D" id="3.30.1330.200">
    <property type="match status" value="1"/>
</dbReference>
<evidence type="ECO:0000259" key="23">
    <source>
        <dbReference type="PROSITE" id="PS50894"/>
    </source>
</evidence>
<dbReference type="InterPro" id="IPR022642">
    <property type="entry name" value="CheR_C"/>
</dbReference>
<evidence type="ECO:0000256" key="9">
    <source>
        <dbReference type="ARBA" id="ARBA00022553"/>
    </source>
</evidence>
<evidence type="ECO:0000256" key="15">
    <source>
        <dbReference type="ARBA" id="ARBA00022801"/>
    </source>
</evidence>
<dbReference type="InterPro" id="IPR036804">
    <property type="entry name" value="CheR_N_sf"/>
</dbReference>
<dbReference type="InterPro" id="IPR022641">
    <property type="entry name" value="CheR_N"/>
</dbReference>
<protein>
    <recommendedName>
        <fullName evidence="6">Chemotaxis protein CheA</fullName>
        <ecNumber evidence="5">2.1.1.80</ecNumber>
        <ecNumber evidence="4">2.7.13.3</ecNumber>
    </recommendedName>
</protein>
<keyword evidence="11" id="KW-0808">Transferase</keyword>
<feature type="modified residue" description="Phosphohistidine" evidence="18">
    <location>
        <position position="316"/>
    </location>
</feature>
<keyword evidence="17" id="KW-0902">Two-component regulatory system</keyword>
<feature type="compositionally biased region" description="Low complexity" evidence="19">
    <location>
        <begin position="735"/>
        <end position="756"/>
    </location>
</feature>
<dbReference type="InterPro" id="IPR036641">
    <property type="entry name" value="HPT_dom_sf"/>
</dbReference>
<dbReference type="InterPro" id="IPR029063">
    <property type="entry name" value="SAM-dependent_MTases_sf"/>
</dbReference>
<organism evidence="24 25">
    <name type="scientific">Durusdinium trenchii</name>
    <dbReference type="NCBI Taxonomy" id="1381693"/>
    <lineage>
        <taxon>Eukaryota</taxon>
        <taxon>Sar</taxon>
        <taxon>Alveolata</taxon>
        <taxon>Dinophyceae</taxon>
        <taxon>Suessiales</taxon>
        <taxon>Symbiodiniaceae</taxon>
        <taxon>Durusdinium</taxon>
    </lineage>
</organism>
<evidence type="ECO:0000256" key="3">
    <source>
        <dbReference type="ARBA" id="ARBA00004496"/>
    </source>
</evidence>
<reference evidence="24 25" key="1">
    <citation type="submission" date="2024-02" db="EMBL/GenBank/DDBJ databases">
        <authorList>
            <person name="Chen Y."/>
            <person name="Shah S."/>
            <person name="Dougan E. K."/>
            <person name="Thang M."/>
            <person name="Chan C."/>
        </authorList>
    </citation>
    <scope>NUCLEOTIDE SEQUENCE [LARGE SCALE GENOMIC DNA]</scope>
</reference>
<evidence type="ECO:0000256" key="5">
    <source>
        <dbReference type="ARBA" id="ARBA00012534"/>
    </source>
</evidence>
<feature type="domain" description="CheR-type methyltransferase" evidence="21">
    <location>
        <begin position="1"/>
        <end position="246"/>
    </location>
</feature>
<dbReference type="Pfam" id="PF07194">
    <property type="entry name" value="P2"/>
    <property type="match status" value="1"/>
</dbReference>
<keyword evidence="10" id="KW-0489">Methyltransferase</keyword>
<keyword evidence="12" id="KW-0949">S-adenosyl-L-methionine</keyword>
<dbReference type="Gene3D" id="3.30.565.10">
    <property type="entry name" value="Histidine kinase-like ATPase, C-terminal domain"/>
    <property type="match status" value="1"/>
</dbReference>
<evidence type="ECO:0000256" key="10">
    <source>
        <dbReference type="ARBA" id="ARBA00022603"/>
    </source>
</evidence>
<dbReference type="CDD" id="cd00088">
    <property type="entry name" value="HPT"/>
    <property type="match status" value="2"/>
</dbReference>
<gene>
    <name evidence="24" type="ORF">SCF082_LOCUS30391</name>
</gene>
<dbReference type="InterPro" id="IPR004105">
    <property type="entry name" value="CheA-like_dim"/>
</dbReference>
<dbReference type="PROSITE" id="PS50109">
    <property type="entry name" value="HIS_KIN"/>
    <property type="match status" value="1"/>
</dbReference>
<dbReference type="InterPro" id="IPR036890">
    <property type="entry name" value="HATPase_C_sf"/>
</dbReference>
<evidence type="ECO:0000256" key="18">
    <source>
        <dbReference type="PROSITE-ProRule" id="PRU00110"/>
    </source>
</evidence>
<dbReference type="InterPro" id="IPR003594">
    <property type="entry name" value="HATPase_dom"/>
</dbReference>
<dbReference type="SMART" id="SM00138">
    <property type="entry name" value="MeTrc"/>
    <property type="match status" value="1"/>
</dbReference>
<dbReference type="SUPFAM" id="SSF103039">
    <property type="entry name" value="CheC-like"/>
    <property type="match status" value="1"/>
</dbReference>
<keyword evidence="13" id="KW-0547">Nucleotide-binding</keyword>
<comment type="subcellular location">
    <subcellularLocation>
        <location evidence="3">Cytoplasm</location>
    </subcellularLocation>
</comment>
<dbReference type="SUPFAM" id="SSF50341">
    <property type="entry name" value="CheW-like"/>
    <property type="match status" value="1"/>
</dbReference>
<dbReference type="Pfam" id="PF01584">
    <property type="entry name" value="CheW"/>
    <property type="match status" value="1"/>
</dbReference>
<dbReference type="SUPFAM" id="SSF47757">
    <property type="entry name" value="Chemotaxis receptor methyltransferase CheR, N-terminal domain"/>
    <property type="match status" value="1"/>
</dbReference>
<dbReference type="EMBL" id="CAXAMM010025080">
    <property type="protein sequence ID" value="CAK9056390.1"/>
    <property type="molecule type" value="Genomic_DNA"/>
</dbReference>
<proteinExistence type="predicted"/>
<dbReference type="PRINTS" id="PR00996">
    <property type="entry name" value="CHERMTFRASE"/>
</dbReference>
<dbReference type="SMART" id="SM01231">
    <property type="entry name" value="H-kinase_dim"/>
    <property type="match status" value="1"/>
</dbReference>
<evidence type="ECO:0000259" key="22">
    <source>
        <dbReference type="PROSITE" id="PS50851"/>
    </source>
</evidence>
<comment type="catalytic activity">
    <reaction evidence="1">
        <text>ATP + protein L-histidine = ADP + protein N-phospho-L-histidine.</text>
        <dbReference type="EC" id="2.7.13.3"/>
    </reaction>
</comment>
<dbReference type="InterPro" id="IPR037006">
    <property type="entry name" value="CheA-like_homodim_sf"/>
</dbReference>
<dbReference type="EC" id="2.1.1.80" evidence="5"/>
<dbReference type="CDD" id="cd00731">
    <property type="entry name" value="CheA_reg"/>
    <property type="match status" value="1"/>
</dbReference>
<evidence type="ECO:0000256" key="16">
    <source>
        <dbReference type="ARBA" id="ARBA00022840"/>
    </source>
</evidence>
<dbReference type="SUPFAM" id="SSF64438">
    <property type="entry name" value="CNF1/YfiH-like putative cysteine hydrolases"/>
    <property type="match status" value="1"/>
</dbReference>
<evidence type="ECO:0000256" key="14">
    <source>
        <dbReference type="ARBA" id="ARBA00022777"/>
    </source>
</evidence>
<accession>A0ABP0N285</accession>
<dbReference type="CDD" id="cd16352">
    <property type="entry name" value="CheD"/>
    <property type="match status" value="1"/>
</dbReference>
<comment type="catalytic activity">
    <reaction evidence="2">
        <text>L-glutamyl-[protein] + S-adenosyl-L-methionine = [protein]-L-glutamate 5-O-methyl ester + S-adenosyl-L-homocysteine</text>
        <dbReference type="Rhea" id="RHEA:24452"/>
        <dbReference type="Rhea" id="RHEA-COMP:10208"/>
        <dbReference type="Rhea" id="RHEA-COMP:10311"/>
        <dbReference type="ChEBI" id="CHEBI:29973"/>
        <dbReference type="ChEBI" id="CHEBI:57856"/>
        <dbReference type="ChEBI" id="CHEBI:59789"/>
        <dbReference type="ChEBI" id="CHEBI:82795"/>
        <dbReference type="EC" id="2.1.1.80"/>
    </reaction>
</comment>
<dbReference type="InterPro" id="IPR008207">
    <property type="entry name" value="Sig_transdc_His_kin_Hpt_dom"/>
</dbReference>
<dbReference type="GO" id="GO:0016301">
    <property type="term" value="F:kinase activity"/>
    <property type="evidence" value="ECO:0007669"/>
    <property type="project" value="UniProtKB-KW"/>
</dbReference>
<sequence length="2003" mass="221325">MKQYSDLVYSRTGIRLSEQKKILLSNRVRRRLRATGIASFEAYFAHLKKLSPSEEEWDRFLQEITTHETYLFRDEMHWKWFRQTFLPERAAAARKDPKAKNLRIWSAAASTGDEAFTVATCIAATIPNVSQWKIEIVGTDIGIGALEEAREGTFNENAMRLVPDDLRSRYFTKAPGVHVWKAKPALGGMITFRQHNLMDSLNERPFDLVLVKNVLIYFDSKSKQQVLSRVLPLVKPGAYFVAGAAEGAGAMSDGSASTQDDFFQSLLGDFLDESDQLLGSLGEHLLKLDEWTQSLEPDQPARCDDDLMNEMFRAAHSLKGLSAMLGLSQINSLTHRVENVFDAARNDQLTFSSESVELLFQSVDCLVALVDQLKDGTQGEVDCDAVIAGIEQILETAGAQRVVTSQADAEAFLSEPEPSIQESIQIESTDMPKTEVLTATDDSEGVRSPAESCDYFEDIQDEDDVPAKYLSIFIDETEISLDSLTETLLAGETTKDAQATETLLVISHRIKGSAAAVGLNRPAKLAHFMEDLLQNLREQSDPLTPEMADAMLKCTDALRAYVVGLKNGQPESEQFNQLALELIAASEGTPVDIAPAAEVQASEPETTTEIAPEALQSLVAEIALEAPAASQGFIGRIWFESDFPLVGLKAQLLIEKLSQWGKVFHSSPTRDELETIDDLDSLTFGLVTDAEETQVRTSLQIVSVERVELLPLPAEERLLEATPVAESVPGPTPSPASVEPAAASSPPKAATPTSAPAGPPKPQPAARTRNESNANENRPAETLRVDIDRLDHLMNLAGQLVINKARFSQIGEGLREITVGKRTSQLLDNLQVFLGNVMKLNGKSDNKGLIDDVESLCNTARRIQNDLSTAQLEMSELSRARHTTSDLLETVHQLDRIADGIQKTVMDTRMVPIGPLFGRFRRVIRDISRSNEKQIDLIIHGEKTELDKRMIDELGDPLIHMVRNSADHGIELPEERVAAGKPARGTVSLDAFHRGNSIVIQVKDDGRGLDSNKILRKALDKGIVTEADAERMTPHQIYQLVWEPGFSTAEKITEVSGRGMGMDIAKSKIEGISGSVDLDSTPGVGTTFTIKLPLTLAILPSLLTVIDEDVFALPVESVVEIVRVPRSEVRTVHQQQTTTVRGRVVSVVYLADLFKWKSDVAGRTAQEDITLVIIGSEDREIALVVDRLLGEEDVVIKSMAENYKNVRGIAGASILGDGRVSLILDTGAIIDMSTAIEAEVCEELNMSDDLLTMVVLSLEGEIGGEMILTFDEENARHLAGTLLNRQLEPGGEWSELEQSALTETGNILGCAYMNALTRLTGVELVPSPPYFVQDFGASVLQQALMVQAITADNVMVCRTRFERDGEALNWNVFFIPSAELQSRMENALHLVEIAHAPAQLTAILGSCVGIAFYDSQTATGTLAHVVMPEGNSKACVEADHARRAIKESLTMLEQAGCNLDNVIAKMAGGAKLFGNNKVRDRGQESDTMSAQTLQRTWNYASLARDAYRLKKSRDERTAQAARNHLVQRMGRMRGLPQKLGQMLSFSNEPSTSECASSSFETLQEAADPLPLETILVQLQSAWGCPSEQVLAEIEPQGHAASLGQVHRARLHDGSEVAIKVQYPGIRDAVIHDLKMLGWLSIPVGNLKRGFDLSAYQSTVLDDLQCELDYRQEAHLQAAFADWSSASNWLDVPSPIEQWSTPTVLMSSWEEGEHWEDVKRNWTAAERRQLARAFVQFFCEGLFGRGLVHADWHPGNLRFRRQGDKVSLLVYDFGCVFQPTQQHRLSLLRLIRATGTRCEPPLPLLMALGFNEEYLAPMQDKLPALCKVLFEPFTAEAPFDVSRWRLGERVGDILGDDRWNFRMAGPPQLIFLLRAMHGLKYYLQGLGESVPWTRHIQPHLKEMAEELDALELPQPRTTGKGFESLAKHLKIRVQEGGATKVQLTCLASAIDDLEELLPVDVKRRILERRIDLSAIVSDVRRRGYAPGEVFRLNDGDKTIETWLE</sequence>
<dbReference type="CDD" id="cd16916">
    <property type="entry name" value="HATPase_CheA-like"/>
    <property type="match status" value="1"/>
</dbReference>
<evidence type="ECO:0000256" key="17">
    <source>
        <dbReference type="ARBA" id="ARBA00023012"/>
    </source>
</evidence>
<evidence type="ECO:0000256" key="4">
    <source>
        <dbReference type="ARBA" id="ARBA00012438"/>
    </source>
</evidence>
<dbReference type="Gene3D" id="3.30.70.1110">
    <property type="entry name" value="Histidine kinase CheA-like, P2 response regulator-binding domain"/>
    <property type="match status" value="1"/>
</dbReference>
<dbReference type="InterPro" id="IPR037052">
    <property type="entry name" value="CheA-like_P2_sf"/>
</dbReference>
<dbReference type="SUPFAM" id="SSF53335">
    <property type="entry name" value="S-adenosyl-L-methionine-dependent methyltransferases"/>
    <property type="match status" value="1"/>
</dbReference>
<dbReference type="SUPFAM" id="SSF47226">
    <property type="entry name" value="Histidine-containing phosphotransfer domain, HPT domain"/>
    <property type="match status" value="2"/>
</dbReference>
<dbReference type="Proteomes" id="UP001642464">
    <property type="component" value="Unassembled WGS sequence"/>
</dbReference>
<evidence type="ECO:0000256" key="2">
    <source>
        <dbReference type="ARBA" id="ARBA00001541"/>
    </source>
</evidence>
<dbReference type="SMART" id="SM00073">
    <property type="entry name" value="HPT"/>
    <property type="match status" value="2"/>
</dbReference>
<dbReference type="Gene3D" id="3.40.1550.10">
    <property type="entry name" value="CheC-like"/>
    <property type="match status" value="1"/>
</dbReference>
<dbReference type="PANTHER" id="PTHR43395:SF10">
    <property type="entry name" value="CHEMOTAXIS PROTEIN CHEA"/>
    <property type="match status" value="1"/>
</dbReference>
<feature type="region of interest" description="Disordered" evidence="19">
    <location>
        <begin position="723"/>
        <end position="782"/>
    </location>
</feature>
<dbReference type="PANTHER" id="PTHR43395">
    <property type="entry name" value="SENSOR HISTIDINE KINASE CHEA"/>
    <property type="match status" value="1"/>
</dbReference>
<dbReference type="InterPro" id="IPR038592">
    <property type="entry name" value="CheD-like_sf"/>
</dbReference>
<dbReference type="InterPro" id="IPR000780">
    <property type="entry name" value="CheR_MeTrfase"/>
</dbReference>
<dbReference type="InterPro" id="IPR011009">
    <property type="entry name" value="Kinase-like_dom_sf"/>
</dbReference>
<dbReference type="Gene3D" id="2.30.30.40">
    <property type="entry name" value="SH3 Domains"/>
    <property type="match status" value="1"/>
</dbReference>
<keyword evidence="9 18" id="KW-0597">Phosphoprotein</keyword>
<evidence type="ECO:0000259" key="21">
    <source>
        <dbReference type="PROSITE" id="PS50123"/>
    </source>
</evidence>
<dbReference type="CDD" id="cd17905">
    <property type="entry name" value="CheC-like"/>
    <property type="match status" value="1"/>
</dbReference>
<keyword evidence="16" id="KW-0067">ATP-binding</keyword>
<dbReference type="InterPro" id="IPR005467">
    <property type="entry name" value="His_kinase_dom"/>
</dbReference>
<keyword evidence="14 24" id="KW-0418">Kinase</keyword>
<feature type="domain" description="HPt" evidence="23">
    <location>
        <begin position="259"/>
        <end position="373"/>
    </location>
</feature>
<dbReference type="Gene3D" id="3.40.50.150">
    <property type="entry name" value="Vaccinia Virus protein VP39"/>
    <property type="match status" value="1"/>
</dbReference>
<dbReference type="SUPFAM" id="SSF56112">
    <property type="entry name" value="Protein kinase-like (PK-like)"/>
    <property type="match status" value="1"/>
</dbReference>
<evidence type="ECO:0000256" key="1">
    <source>
        <dbReference type="ARBA" id="ARBA00000085"/>
    </source>
</evidence>
<dbReference type="SUPFAM" id="SSF55874">
    <property type="entry name" value="ATPase domain of HSP90 chaperone/DNA topoisomerase II/histidine kinase"/>
    <property type="match status" value="1"/>
</dbReference>
<evidence type="ECO:0000259" key="20">
    <source>
        <dbReference type="PROSITE" id="PS50109"/>
    </source>
</evidence>
<dbReference type="InterPro" id="IPR035891">
    <property type="entry name" value="CheY-binding_CheA"/>
</dbReference>
<dbReference type="EC" id="2.7.13.3" evidence="4"/>
<dbReference type="SMART" id="SM00387">
    <property type="entry name" value="HATPase_c"/>
    <property type="match status" value="1"/>
</dbReference>
<dbReference type="Gene3D" id="1.10.287.560">
    <property type="entry name" value="Histidine kinase CheA-like, homodimeric domain"/>
    <property type="match status" value="1"/>
</dbReference>
<evidence type="ECO:0000256" key="11">
    <source>
        <dbReference type="ARBA" id="ARBA00022679"/>
    </source>
</evidence>
<dbReference type="InterPro" id="IPR051315">
    <property type="entry name" value="Bact_Chemotaxis_CheA"/>
</dbReference>
<dbReference type="InterPro" id="IPR010808">
    <property type="entry name" value="CheA_P2-bd"/>
</dbReference>
<dbReference type="InterPro" id="IPR028976">
    <property type="entry name" value="CheC-like_sf"/>
</dbReference>
<dbReference type="InterPro" id="IPR036097">
    <property type="entry name" value="HisK_dim/P_sf"/>
</dbReference>
<dbReference type="Gene3D" id="1.10.155.10">
    <property type="entry name" value="Chemotaxis receptor methyltransferase CheR, N-terminal domain"/>
    <property type="match status" value="1"/>
</dbReference>
<dbReference type="InterPro" id="IPR005659">
    <property type="entry name" value="Chemorcpt_Glu_NH3ase_CheD"/>
</dbReference>
<evidence type="ECO:0000256" key="8">
    <source>
        <dbReference type="ARBA" id="ARBA00022500"/>
    </source>
</evidence>
<dbReference type="InterPro" id="IPR004147">
    <property type="entry name" value="ABC1_dom"/>
</dbReference>
<keyword evidence="25" id="KW-1185">Reference proteome</keyword>
<dbReference type="Pfam" id="PF03705">
    <property type="entry name" value="CheR_N"/>
    <property type="match status" value="1"/>
</dbReference>
<feature type="domain" description="CheW-like" evidence="22">
    <location>
        <begin position="1098"/>
        <end position="1235"/>
    </location>
</feature>
<keyword evidence="15" id="KW-0378">Hydrolase</keyword>
<keyword evidence="8" id="KW-0145">Chemotaxis</keyword>
<comment type="caution">
    <text evidence="24">The sequence shown here is derived from an EMBL/GenBank/DDBJ whole genome shotgun (WGS) entry which is preliminary data.</text>
</comment>
<evidence type="ECO:0000313" key="25">
    <source>
        <dbReference type="Proteomes" id="UP001642464"/>
    </source>
</evidence>
<feature type="domain" description="Histidine kinase" evidence="20">
    <location>
        <begin position="858"/>
        <end position="1096"/>
    </location>
</feature>
<dbReference type="Gene3D" id="1.20.120.160">
    <property type="entry name" value="HPT domain"/>
    <property type="match status" value="2"/>
</dbReference>
<feature type="modified residue" description="Phosphohistidine" evidence="18">
    <location>
        <position position="508"/>
    </location>
</feature>
<name>A0ABP0N285_9DINO</name>
<dbReference type="InterPro" id="IPR036061">
    <property type="entry name" value="CheW-like_dom_sf"/>
</dbReference>
<keyword evidence="7" id="KW-0963">Cytoplasm</keyword>